<sequence length="237" mass="27695">MTAKDQDDLYKLIQELKRDLMEYFDLIIRRLARLRMLEERLDIIEEYITDIKGRFRKIEYTLGEILEKERRITPPIYAPRLETPRRITGIREEKPVTVVKPLELPSREIPTRTTAKPIETEAPIKTTPTVAQPKIERKPKVTVTTTITEEDLASKYSKLTQTEKQILKVLIRNPDLRGGTSIARKIGKAREHTCRLLKKLAQEGFLIRDESVWPYAYIVPEKVKQMVMLEEQLNITA</sequence>
<proteinExistence type="predicted"/>
<accession>A0A497EY36</accession>
<dbReference type="InterPro" id="IPR036390">
    <property type="entry name" value="WH_DNA-bd_sf"/>
</dbReference>
<dbReference type="AlphaFoldDB" id="A0A497EY36"/>
<evidence type="ECO:0008006" key="3">
    <source>
        <dbReference type="Google" id="ProtNLM"/>
    </source>
</evidence>
<protein>
    <recommendedName>
        <fullName evidence="3">Transcription regulator TrmB N-terminal domain-containing protein</fullName>
    </recommendedName>
</protein>
<evidence type="ECO:0000313" key="1">
    <source>
        <dbReference type="EMBL" id="RLE52125.1"/>
    </source>
</evidence>
<comment type="caution">
    <text evidence="1">The sequence shown here is derived from an EMBL/GenBank/DDBJ whole genome shotgun (WGS) entry which is preliminary data.</text>
</comment>
<name>A0A497EY36_9CREN</name>
<evidence type="ECO:0000313" key="2">
    <source>
        <dbReference type="Proteomes" id="UP000268446"/>
    </source>
</evidence>
<reference evidence="1 2" key="1">
    <citation type="submission" date="2018-06" db="EMBL/GenBank/DDBJ databases">
        <title>Extensive metabolic versatility and redundancy in microbially diverse, dynamic hydrothermal sediments.</title>
        <authorList>
            <person name="Dombrowski N."/>
            <person name="Teske A."/>
            <person name="Baker B.J."/>
        </authorList>
    </citation>
    <scope>NUCLEOTIDE SEQUENCE [LARGE SCALE GENOMIC DNA]</scope>
    <source>
        <strain evidence="1">B29_G17</strain>
    </source>
</reference>
<dbReference type="EMBL" id="QMQZ01000012">
    <property type="protein sequence ID" value="RLE52125.1"/>
    <property type="molecule type" value="Genomic_DNA"/>
</dbReference>
<dbReference type="SUPFAM" id="SSF46785">
    <property type="entry name" value="Winged helix' DNA-binding domain"/>
    <property type="match status" value="1"/>
</dbReference>
<organism evidence="1 2">
    <name type="scientific">Thermoproteota archaeon</name>
    <dbReference type="NCBI Taxonomy" id="2056631"/>
    <lineage>
        <taxon>Archaea</taxon>
        <taxon>Thermoproteota</taxon>
    </lineage>
</organism>
<gene>
    <name evidence="1" type="ORF">DRJ20_00765</name>
</gene>
<dbReference type="Proteomes" id="UP000268446">
    <property type="component" value="Unassembled WGS sequence"/>
</dbReference>